<gene>
    <name evidence="1" type="ORF">FJV41_47140</name>
</gene>
<dbReference type="OrthoDB" id="5377481at2"/>
<dbReference type="PANTHER" id="PTHR38731">
    <property type="entry name" value="LIPL45-RELATED LIPOPROTEIN-RELATED"/>
    <property type="match status" value="1"/>
</dbReference>
<dbReference type="RefSeq" id="WP_141649171.1">
    <property type="nucleotide sequence ID" value="NZ_VIFM01000413.1"/>
</dbReference>
<dbReference type="PROSITE" id="PS51257">
    <property type="entry name" value="PROKAR_LIPOPROTEIN"/>
    <property type="match status" value="1"/>
</dbReference>
<reference evidence="1 2" key="1">
    <citation type="submission" date="2019-06" db="EMBL/GenBank/DDBJ databases">
        <authorList>
            <person name="Livingstone P."/>
            <person name="Whitworth D."/>
        </authorList>
    </citation>
    <scope>NUCLEOTIDE SEQUENCE [LARGE SCALE GENOMIC DNA]</scope>
    <source>
        <strain evidence="1 2">AM401</strain>
    </source>
</reference>
<comment type="caution">
    <text evidence="1">The sequence shown here is derived from an EMBL/GenBank/DDBJ whole genome shotgun (WGS) entry which is preliminary data.</text>
</comment>
<dbReference type="AlphaFoldDB" id="A0A540WKJ3"/>
<name>A0A540WKJ3_9BACT</name>
<dbReference type="PANTHER" id="PTHR38731:SF3">
    <property type="entry name" value="BLL6125 PROTEIN"/>
    <property type="match status" value="1"/>
</dbReference>
<dbReference type="Proteomes" id="UP000315369">
    <property type="component" value="Unassembled WGS sequence"/>
</dbReference>
<sequence length="659" mass="69469">MSNARPWLLVLLLVATACDEEATTPSSPVAEVPASPDAGPSVELARLEGLSGEVLVERGGKKVPAREGPLYSGDALETGATGAATMRFADGRSVEVGSDARVGVGEEAGSVVLTVERGIVLSRVPARPAGAPSSGKKVSLTLLTPFGLTRVGSEPSEVSVQVTKDSGRVEVKLGAIEFVSKDGQQLRASEGDSVEVSAGRAELLLRGSRLVELSPIPVTVRLGSGRAEMRGKGAKRWRPVRTEGDVLAPGDGVRTRGSGTAELMLQGSSSQLSLGPSAEMVLEGAGQGGTRDEARMDLRQGGLGVQLAQGRESRVVLPGLTLEGDGASRLAVRRTSTGYLVDAHTGRVTLVRGDVRQPLRAGERATVTSETGEARIEALGPAPLLLGEGDGTEVYHQGMPEVAIGWEKEGEVTVEVASDEAFTRPLLSGTVYQSFVNVPAPARGLLYWRVRGKDGKELAKGSATFAPERLGGDLDRVRNVVPEGLEKTTIFYQDKPPSVTFTYAEEASAARYKVAVYRVGALEKPVAERTVTEARAALDAGALGEGSYLWSVTPLSATGEQLKGGRMNKLELVYDNSVPMLLVSQPRNGQRAASRVRTTGVAPVNARLSINGRPVSLDGKHRFDTWVEPVGAPPLLVFKMTRPGAPDVHTVRTLRQRGP</sequence>
<keyword evidence="2" id="KW-1185">Reference proteome</keyword>
<evidence type="ECO:0000313" key="2">
    <source>
        <dbReference type="Proteomes" id="UP000315369"/>
    </source>
</evidence>
<accession>A0A540WKJ3</accession>
<organism evidence="1 2">
    <name type="scientific">Myxococcus llanfairpwllgwyngyllgogerychwyrndrobwllllantysiliogogogochensis</name>
    <dbReference type="NCBI Taxonomy" id="2590453"/>
    <lineage>
        <taxon>Bacteria</taxon>
        <taxon>Pseudomonadati</taxon>
        <taxon>Myxococcota</taxon>
        <taxon>Myxococcia</taxon>
        <taxon>Myxococcales</taxon>
        <taxon>Cystobacterineae</taxon>
        <taxon>Myxococcaceae</taxon>
        <taxon>Myxococcus</taxon>
    </lineage>
</organism>
<dbReference type="EMBL" id="VIFM01000413">
    <property type="protein sequence ID" value="TQF08964.1"/>
    <property type="molecule type" value="Genomic_DNA"/>
</dbReference>
<protein>
    <submittedName>
        <fullName evidence="1">FecR domain-containing protein</fullName>
    </submittedName>
</protein>
<evidence type="ECO:0000313" key="1">
    <source>
        <dbReference type="EMBL" id="TQF08964.1"/>
    </source>
</evidence>
<proteinExistence type="predicted"/>